<dbReference type="EMBL" id="NJPP01000026">
    <property type="protein sequence ID" value="PIT69137.1"/>
    <property type="molecule type" value="Genomic_DNA"/>
</dbReference>
<gene>
    <name evidence="1" type="ORF">CEV08_06820</name>
</gene>
<dbReference type="Proteomes" id="UP000230791">
    <property type="component" value="Unassembled WGS sequence"/>
</dbReference>
<sequence length="59" mass="6349">MRGGERILGRTSLVSEMQVGMKRSVWGACGLLRVLVFVFEREGMFFRRGGLVGGSSGAG</sequence>
<name>A0A2M6USK4_9HYPH</name>
<evidence type="ECO:0000313" key="1">
    <source>
        <dbReference type="EMBL" id="PIT69137.1"/>
    </source>
</evidence>
<accession>A0A2M6USK4</accession>
<comment type="caution">
    <text evidence="1">The sequence shown here is derived from an EMBL/GenBank/DDBJ whole genome shotgun (WGS) entry which is preliminary data.</text>
</comment>
<evidence type="ECO:0000313" key="2">
    <source>
        <dbReference type="Proteomes" id="UP000230791"/>
    </source>
</evidence>
<proteinExistence type="predicted"/>
<reference evidence="1 2" key="1">
    <citation type="submission" date="2017-06" db="EMBL/GenBank/DDBJ databases">
        <title>Draft genome of Bartonella tribocorum C635.</title>
        <authorList>
            <person name="Hadjadj L."/>
            <person name="Jiyipong T."/>
            <person name="Diene S.M."/>
            <person name="Morand S."/>
            <person name="Rolain J.-M."/>
        </authorList>
    </citation>
    <scope>NUCLEOTIDE SEQUENCE [LARGE SCALE GENOMIC DNA]</scope>
    <source>
        <strain evidence="1 2">C635</strain>
    </source>
</reference>
<organism evidence="1 2">
    <name type="scientific">Bartonella tribocorum</name>
    <dbReference type="NCBI Taxonomy" id="85701"/>
    <lineage>
        <taxon>Bacteria</taxon>
        <taxon>Pseudomonadati</taxon>
        <taxon>Pseudomonadota</taxon>
        <taxon>Alphaproteobacteria</taxon>
        <taxon>Hyphomicrobiales</taxon>
        <taxon>Bartonellaceae</taxon>
        <taxon>Bartonella</taxon>
    </lineage>
</organism>
<protein>
    <submittedName>
        <fullName evidence="1">Uncharacterized protein</fullName>
    </submittedName>
</protein>
<dbReference type="AlphaFoldDB" id="A0A2M6USK4"/>